<dbReference type="Proteomes" id="UP000233720">
    <property type="component" value="Unassembled WGS sequence"/>
</dbReference>
<evidence type="ECO:0000313" key="3">
    <source>
        <dbReference type="EMBL" id="PKV17100.1"/>
    </source>
</evidence>
<dbReference type="OrthoDB" id="9793561at2"/>
<evidence type="ECO:0000313" key="2">
    <source>
        <dbReference type="EMBL" id="PKV12818.1"/>
    </source>
</evidence>
<feature type="signal peptide" evidence="1">
    <location>
        <begin position="1"/>
        <end position="22"/>
    </location>
</feature>
<dbReference type="Pfam" id="PF09694">
    <property type="entry name" value="Gcw_chp"/>
    <property type="match status" value="1"/>
</dbReference>
<dbReference type="Proteomes" id="UP000233748">
    <property type="component" value="Unassembled WGS sequence"/>
</dbReference>
<accession>A0A2N3RK02</accession>
<dbReference type="AlphaFoldDB" id="A0A2N3RK02"/>
<name>A0A2N3RK02_9XANT</name>
<evidence type="ECO:0000256" key="1">
    <source>
        <dbReference type="SAM" id="SignalP"/>
    </source>
</evidence>
<dbReference type="InterPro" id="IPR010239">
    <property type="entry name" value="CHP02001"/>
</dbReference>
<dbReference type="RefSeq" id="WP_101363615.1">
    <property type="nucleotide sequence ID" value="NZ_PHKV01000003.1"/>
</dbReference>
<feature type="chain" id="PRO_5014943639" evidence="1">
    <location>
        <begin position="23"/>
        <end position="237"/>
    </location>
</feature>
<gene>
    <name evidence="2" type="ORF">XpruCFBP8353_13205</name>
    <name evidence="3" type="ORF">XpruCFBP8354_13210</name>
</gene>
<evidence type="ECO:0000313" key="5">
    <source>
        <dbReference type="Proteomes" id="UP000233748"/>
    </source>
</evidence>
<organism evidence="2 4">
    <name type="scientific">Xanthomonas prunicola</name>
    <dbReference type="NCBI Taxonomy" id="2053930"/>
    <lineage>
        <taxon>Bacteria</taxon>
        <taxon>Pseudomonadati</taxon>
        <taxon>Pseudomonadota</taxon>
        <taxon>Gammaproteobacteria</taxon>
        <taxon>Lysobacterales</taxon>
        <taxon>Lysobacteraceae</taxon>
        <taxon>Xanthomonas</taxon>
    </lineage>
</organism>
<reference evidence="4 5" key="1">
    <citation type="submission" date="2017-11" db="EMBL/GenBank/DDBJ databases">
        <title>Xanthomonas prunicola sp. nov., a novel pathogen that affects nectarine (Prunus persica var. nectarine) trees.</title>
        <authorList>
            <person name="Lopez M."/>
            <person name="Lopez-Soriano P."/>
            <person name="Garita-Cambronero J."/>
            <person name="Beltran C."/>
            <person name="Taghouti G."/>
            <person name="Portier P."/>
            <person name="Cubero J."/>
            <person name="Fischer-Le Saux M."/>
            <person name="Marco-Noales E."/>
        </authorList>
    </citation>
    <scope>NUCLEOTIDE SEQUENCE [LARGE SCALE GENOMIC DNA]</scope>
    <source>
        <strain evidence="2 4">CFBP8353</strain>
        <strain evidence="3 5">CFBP8354</strain>
    </source>
</reference>
<sequence length="237" mass="25758">MKMSTLACCLLLSLSAAPLAQAQEEEAPVSPFTGTFAVTSDYVFRGVSQTNGDPAFQAGLTYKHPSGFYVAAWTSNVDPGEGDPDWEVDATVGYGVELGKQWDLDVAVTRYNYPGAGETNYNELVTKTTFLKTYSLTVGYTNDLYGTKTDGYYYALDANWPLPHKFSIGAHVGHTRYTSALKQVDHDYDDYAITVGKSVGPLALSIGYYDTSEPAEFGFGRPNTEGRTVATATVTWP</sequence>
<keyword evidence="5" id="KW-1185">Reference proteome</keyword>
<dbReference type="EMBL" id="PHKW01000003">
    <property type="protein sequence ID" value="PKV17100.1"/>
    <property type="molecule type" value="Genomic_DNA"/>
</dbReference>
<protein>
    <submittedName>
        <fullName evidence="2">Uncharacterized protein</fullName>
    </submittedName>
</protein>
<evidence type="ECO:0000313" key="4">
    <source>
        <dbReference type="Proteomes" id="UP000233720"/>
    </source>
</evidence>
<dbReference type="NCBIfam" id="TIGR02001">
    <property type="entry name" value="gcw_chp"/>
    <property type="match status" value="1"/>
</dbReference>
<dbReference type="EMBL" id="PHKV01000003">
    <property type="protein sequence ID" value="PKV12818.1"/>
    <property type="molecule type" value="Genomic_DNA"/>
</dbReference>
<keyword evidence="1" id="KW-0732">Signal</keyword>
<proteinExistence type="predicted"/>
<comment type="caution">
    <text evidence="2">The sequence shown here is derived from an EMBL/GenBank/DDBJ whole genome shotgun (WGS) entry which is preliminary data.</text>
</comment>